<evidence type="ECO:0000313" key="4">
    <source>
        <dbReference type="Proteomes" id="UP001497623"/>
    </source>
</evidence>
<evidence type="ECO:0000313" key="3">
    <source>
        <dbReference type="EMBL" id="CAL4229531.1"/>
    </source>
</evidence>
<reference evidence="3 4" key="1">
    <citation type="submission" date="2024-05" db="EMBL/GenBank/DDBJ databases">
        <authorList>
            <person name="Wallberg A."/>
        </authorList>
    </citation>
    <scope>NUCLEOTIDE SEQUENCE [LARGE SCALE GENOMIC DNA]</scope>
</reference>
<dbReference type="InterPro" id="IPR002138">
    <property type="entry name" value="Pept_C14_p10"/>
</dbReference>
<evidence type="ECO:0000259" key="2">
    <source>
        <dbReference type="PROSITE" id="PS50207"/>
    </source>
</evidence>
<keyword evidence="1" id="KW-0472">Membrane</keyword>
<accession>A0AAV2SR11</accession>
<dbReference type="AlphaFoldDB" id="A0AAV2SR11"/>
<dbReference type="PROSITE" id="PS50207">
    <property type="entry name" value="CASPASE_P10"/>
    <property type="match status" value="1"/>
</dbReference>
<dbReference type="Proteomes" id="UP001497623">
    <property type="component" value="Unassembled WGS sequence"/>
</dbReference>
<keyword evidence="1" id="KW-1133">Transmembrane helix</keyword>
<dbReference type="Gene3D" id="3.30.70.1470">
    <property type="entry name" value="Caspase-like"/>
    <property type="match status" value="1"/>
</dbReference>
<sequence>MAMMYRPDKFLFVQDPGRFGIGYGCTNLPTSSFTCVRGGSLCSAWYLSGMATALLTMAVTMTSLCMGWTIAVVTMMARRMVFVIGESGNTSFLQPEGTVLMEAICDVFKKHSFNMELEELMSQVSQKVRSKEDIEIWCNKYKCKLKVKQVCEW</sequence>
<dbReference type="GO" id="GO:0006508">
    <property type="term" value="P:proteolysis"/>
    <property type="evidence" value="ECO:0007669"/>
    <property type="project" value="InterPro"/>
</dbReference>
<gene>
    <name evidence="3" type="ORF">MNOR_LOCUS39687</name>
</gene>
<evidence type="ECO:0000256" key="1">
    <source>
        <dbReference type="SAM" id="Phobius"/>
    </source>
</evidence>
<proteinExistence type="predicted"/>
<keyword evidence="1" id="KW-0812">Transmembrane</keyword>
<name>A0AAV2SR11_MEGNR</name>
<feature type="transmembrane region" description="Helical" evidence="1">
    <location>
        <begin position="53"/>
        <end position="77"/>
    </location>
</feature>
<organism evidence="3 4">
    <name type="scientific">Meganyctiphanes norvegica</name>
    <name type="common">Northern krill</name>
    <name type="synonym">Thysanopoda norvegica</name>
    <dbReference type="NCBI Taxonomy" id="48144"/>
    <lineage>
        <taxon>Eukaryota</taxon>
        <taxon>Metazoa</taxon>
        <taxon>Ecdysozoa</taxon>
        <taxon>Arthropoda</taxon>
        <taxon>Crustacea</taxon>
        <taxon>Multicrustacea</taxon>
        <taxon>Malacostraca</taxon>
        <taxon>Eumalacostraca</taxon>
        <taxon>Eucarida</taxon>
        <taxon>Euphausiacea</taxon>
        <taxon>Euphausiidae</taxon>
        <taxon>Meganyctiphanes</taxon>
    </lineage>
</organism>
<protein>
    <recommendedName>
        <fullName evidence="2">Caspase family p10 domain-containing protein</fullName>
    </recommendedName>
</protein>
<dbReference type="GO" id="GO:0004197">
    <property type="term" value="F:cysteine-type endopeptidase activity"/>
    <property type="evidence" value="ECO:0007669"/>
    <property type="project" value="InterPro"/>
</dbReference>
<keyword evidence="4" id="KW-1185">Reference proteome</keyword>
<comment type="caution">
    <text evidence="3">The sequence shown here is derived from an EMBL/GenBank/DDBJ whole genome shotgun (WGS) entry which is preliminary data.</text>
</comment>
<feature type="domain" description="Caspase family p10" evidence="2">
    <location>
        <begin position="97"/>
        <end position="133"/>
    </location>
</feature>
<dbReference type="EMBL" id="CAXKWB010107083">
    <property type="protein sequence ID" value="CAL4229531.1"/>
    <property type="molecule type" value="Genomic_DNA"/>
</dbReference>
<feature type="non-terminal residue" evidence="3">
    <location>
        <position position="153"/>
    </location>
</feature>